<keyword evidence="3" id="KW-1185">Reference proteome</keyword>
<accession>K0RW37</accession>
<evidence type="ECO:0000313" key="2">
    <source>
        <dbReference type="EMBL" id="EJK53056.1"/>
    </source>
</evidence>
<proteinExistence type="predicted"/>
<dbReference type="EMBL" id="AGNL01038603">
    <property type="protein sequence ID" value="EJK53056.1"/>
    <property type="molecule type" value="Genomic_DNA"/>
</dbReference>
<feature type="region of interest" description="Disordered" evidence="1">
    <location>
        <begin position="30"/>
        <end position="69"/>
    </location>
</feature>
<organism evidence="2 3">
    <name type="scientific">Thalassiosira oceanica</name>
    <name type="common">Marine diatom</name>
    <dbReference type="NCBI Taxonomy" id="159749"/>
    <lineage>
        <taxon>Eukaryota</taxon>
        <taxon>Sar</taxon>
        <taxon>Stramenopiles</taxon>
        <taxon>Ochrophyta</taxon>
        <taxon>Bacillariophyta</taxon>
        <taxon>Coscinodiscophyceae</taxon>
        <taxon>Thalassiosirophycidae</taxon>
        <taxon>Thalassiosirales</taxon>
        <taxon>Thalassiosiraceae</taxon>
        <taxon>Thalassiosira</taxon>
    </lineage>
</organism>
<reference evidence="2 3" key="1">
    <citation type="journal article" date="2012" name="Genome Biol.">
        <title>Genome and low-iron response of an oceanic diatom adapted to chronic iron limitation.</title>
        <authorList>
            <person name="Lommer M."/>
            <person name="Specht M."/>
            <person name="Roy A.S."/>
            <person name="Kraemer L."/>
            <person name="Andreson R."/>
            <person name="Gutowska M.A."/>
            <person name="Wolf J."/>
            <person name="Bergner S.V."/>
            <person name="Schilhabel M.B."/>
            <person name="Klostermeier U.C."/>
            <person name="Beiko R.G."/>
            <person name="Rosenstiel P."/>
            <person name="Hippler M."/>
            <person name="Laroche J."/>
        </authorList>
    </citation>
    <scope>NUCLEOTIDE SEQUENCE [LARGE SCALE GENOMIC DNA]</scope>
    <source>
        <strain evidence="2 3">CCMP1005</strain>
    </source>
</reference>
<feature type="compositionally biased region" description="Basic and acidic residues" evidence="1">
    <location>
        <begin position="48"/>
        <end position="68"/>
    </location>
</feature>
<sequence length="219" mass="24248">MRRPSQPPSICESAFTEGAVASPRALVRTVSRTVASSGRVPTFTGTSERPRHRDASDNEGSSGRRENACESGAYNVPITEEGTSVSVQSATVPAALSHTPIVTFSSCCRTVTKRHTSRFMHSGSVHEQFYYLHHNTITMTYPEERTASLIADLKAKLKAMQDTRTPPAKTRANDHVMATIPWRIWTPTPATLPYQTRLYLCKSIRRFHCKIAGVYCFSG</sequence>
<protein>
    <submittedName>
        <fullName evidence="2">Uncharacterized protein</fullName>
    </submittedName>
</protein>
<evidence type="ECO:0000256" key="1">
    <source>
        <dbReference type="SAM" id="MobiDB-lite"/>
    </source>
</evidence>
<name>K0RW37_THAOC</name>
<dbReference type="Proteomes" id="UP000266841">
    <property type="component" value="Unassembled WGS sequence"/>
</dbReference>
<dbReference type="AlphaFoldDB" id="K0RW37"/>
<comment type="caution">
    <text evidence="2">The sequence shown here is derived from an EMBL/GenBank/DDBJ whole genome shotgun (WGS) entry which is preliminary data.</text>
</comment>
<gene>
    <name evidence="2" type="ORF">THAOC_27575</name>
</gene>
<evidence type="ECO:0000313" key="3">
    <source>
        <dbReference type="Proteomes" id="UP000266841"/>
    </source>
</evidence>